<sequence length="313" mass="35196">MHLPPFLTRLSDQPSQGLYVNCEFKHEDPLGKAHCLWWSADLPTAIVLFIPGNPGLVDFYVPFLSHLHRTRKDLAILAHAHINHTPGFRSPRAKQILAVQAKAATEVLDALRKTYPALPVIIISHSVGAYITLQVLKARESEVRLALLICPTISNIAHTPNGKRLSWLFRPPLPLLITALSPIIRLLPGAFISTLFSEWPPAQMAVLSTFLNSPYSIFAALSMAHDEMKNIQALDTELLRRHQHDIRIFFTSVDHWVGEQEDVIRQFFEEFEPGSVKITRGIDGIPHAFCINHGEEVATQCAQWIATHDFSLH</sequence>
<dbReference type="OrthoDB" id="448051at2759"/>
<protein>
    <recommendedName>
        <fullName evidence="7">Lipid droplet-associated hydrolase</fullName>
    </recommendedName>
</protein>
<dbReference type="GO" id="GO:0019915">
    <property type="term" value="P:lipid storage"/>
    <property type="evidence" value="ECO:0007669"/>
    <property type="project" value="InterPro"/>
</dbReference>
<comment type="similarity">
    <text evidence="2">Belongs to the AB hydrolase superfamily. LDAH family.</text>
</comment>
<evidence type="ECO:0000256" key="2">
    <source>
        <dbReference type="ARBA" id="ARBA00008300"/>
    </source>
</evidence>
<evidence type="ECO:0000256" key="4">
    <source>
        <dbReference type="ARBA" id="ARBA00022801"/>
    </source>
</evidence>
<dbReference type="KEGG" id="more:E1B28_013425"/>
<dbReference type="RefSeq" id="XP_043003930.1">
    <property type="nucleotide sequence ID" value="XM_043158581.1"/>
</dbReference>
<keyword evidence="6" id="KW-1185">Reference proteome</keyword>
<gene>
    <name evidence="5" type="ORF">E1B28_013425</name>
</gene>
<name>A0A9P7RPR8_9AGAR</name>
<dbReference type="AlphaFoldDB" id="A0A9P7RPR8"/>
<comment type="caution">
    <text evidence="5">The sequence shown here is derived from an EMBL/GenBank/DDBJ whole genome shotgun (WGS) entry which is preliminary data.</text>
</comment>
<dbReference type="Gene3D" id="3.40.50.1820">
    <property type="entry name" value="alpha/beta hydrolase"/>
    <property type="match status" value="1"/>
</dbReference>
<reference evidence="5" key="1">
    <citation type="journal article" date="2021" name="Genome Biol. Evol.">
        <title>The assembled and annotated genome of the fairy-ring fungus Marasmius oreades.</title>
        <authorList>
            <person name="Hiltunen M."/>
            <person name="Ament-Velasquez S.L."/>
            <person name="Johannesson H."/>
        </authorList>
    </citation>
    <scope>NUCLEOTIDE SEQUENCE</scope>
    <source>
        <strain evidence="5">03SP1</strain>
    </source>
</reference>
<evidence type="ECO:0000313" key="5">
    <source>
        <dbReference type="EMBL" id="KAG7087459.1"/>
    </source>
</evidence>
<dbReference type="InterPro" id="IPR019363">
    <property type="entry name" value="LDAH"/>
</dbReference>
<dbReference type="Proteomes" id="UP001049176">
    <property type="component" value="Chromosome 9"/>
</dbReference>
<evidence type="ECO:0000256" key="1">
    <source>
        <dbReference type="ARBA" id="ARBA00004502"/>
    </source>
</evidence>
<keyword evidence="3" id="KW-0551">Lipid droplet</keyword>
<dbReference type="EMBL" id="CM032189">
    <property type="protein sequence ID" value="KAG7087459.1"/>
    <property type="molecule type" value="Genomic_DNA"/>
</dbReference>
<evidence type="ECO:0000256" key="3">
    <source>
        <dbReference type="ARBA" id="ARBA00022677"/>
    </source>
</evidence>
<accession>A0A9P7RPR8</accession>
<proteinExistence type="inferred from homology"/>
<organism evidence="5 6">
    <name type="scientific">Marasmius oreades</name>
    <name type="common">fairy-ring Marasmius</name>
    <dbReference type="NCBI Taxonomy" id="181124"/>
    <lineage>
        <taxon>Eukaryota</taxon>
        <taxon>Fungi</taxon>
        <taxon>Dikarya</taxon>
        <taxon>Basidiomycota</taxon>
        <taxon>Agaricomycotina</taxon>
        <taxon>Agaricomycetes</taxon>
        <taxon>Agaricomycetidae</taxon>
        <taxon>Agaricales</taxon>
        <taxon>Marasmiineae</taxon>
        <taxon>Marasmiaceae</taxon>
        <taxon>Marasmius</taxon>
    </lineage>
</organism>
<comment type="subcellular location">
    <subcellularLocation>
        <location evidence="1">Lipid droplet</location>
    </subcellularLocation>
</comment>
<evidence type="ECO:0008006" key="7">
    <source>
        <dbReference type="Google" id="ProtNLM"/>
    </source>
</evidence>
<keyword evidence="4" id="KW-0378">Hydrolase</keyword>
<dbReference type="Pfam" id="PF10230">
    <property type="entry name" value="LIDHydrolase"/>
    <property type="match status" value="1"/>
</dbReference>
<dbReference type="InterPro" id="IPR029058">
    <property type="entry name" value="AB_hydrolase_fold"/>
</dbReference>
<dbReference type="PANTHER" id="PTHR13390">
    <property type="entry name" value="LIPASE"/>
    <property type="match status" value="1"/>
</dbReference>
<dbReference type="GO" id="GO:0005811">
    <property type="term" value="C:lipid droplet"/>
    <property type="evidence" value="ECO:0007669"/>
    <property type="project" value="UniProtKB-SubCell"/>
</dbReference>
<dbReference type="PANTHER" id="PTHR13390:SF0">
    <property type="entry name" value="LIPID DROPLET-ASSOCIATED HYDROLASE"/>
    <property type="match status" value="1"/>
</dbReference>
<evidence type="ECO:0000313" key="6">
    <source>
        <dbReference type="Proteomes" id="UP001049176"/>
    </source>
</evidence>
<dbReference type="SUPFAM" id="SSF53474">
    <property type="entry name" value="alpha/beta-Hydrolases"/>
    <property type="match status" value="1"/>
</dbReference>
<dbReference type="GeneID" id="66082500"/>
<dbReference type="GO" id="GO:0016298">
    <property type="term" value="F:lipase activity"/>
    <property type="evidence" value="ECO:0007669"/>
    <property type="project" value="InterPro"/>
</dbReference>